<dbReference type="EMBL" id="CM023481">
    <property type="protein sequence ID" value="KAH6945430.1"/>
    <property type="molecule type" value="Genomic_DNA"/>
</dbReference>
<comment type="caution">
    <text evidence="1">The sequence shown here is derived from an EMBL/GenBank/DDBJ whole genome shotgun (WGS) entry which is preliminary data.</text>
</comment>
<proteinExistence type="predicted"/>
<protein>
    <submittedName>
        <fullName evidence="1">Uncharacterized protein</fullName>
    </submittedName>
</protein>
<name>A0ACB7TES2_HYAAI</name>
<reference evidence="1" key="1">
    <citation type="submission" date="2020-05" db="EMBL/GenBank/DDBJ databases">
        <title>Large-scale comparative analyses of tick genomes elucidate their genetic diversity and vector capacities.</title>
        <authorList>
            <person name="Jia N."/>
            <person name="Wang J."/>
            <person name="Shi W."/>
            <person name="Du L."/>
            <person name="Sun Y."/>
            <person name="Zhan W."/>
            <person name="Jiang J."/>
            <person name="Wang Q."/>
            <person name="Zhang B."/>
            <person name="Ji P."/>
            <person name="Sakyi L.B."/>
            <person name="Cui X."/>
            <person name="Yuan T."/>
            <person name="Jiang B."/>
            <person name="Yang W."/>
            <person name="Lam T.T.-Y."/>
            <person name="Chang Q."/>
            <person name="Ding S."/>
            <person name="Wang X."/>
            <person name="Zhu J."/>
            <person name="Ruan X."/>
            <person name="Zhao L."/>
            <person name="Wei J."/>
            <person name="Que T."/>
            <person name="Du C."/>
            <person name="Cheng J."/>
            <person name="Dai P."/>
            <person name="Han X."/>
            <person name="Huang E."/>
            <person name="Gao Y."/>
            <person name="Liu J."/>
            <person name="Shao H."/>
            <person name="Ye R."/>
            <person name="Li L."/>
            <person name="Wei W."/>
            <person name="Wang X."/>
            <person name="Wang C."/>
            <person name="Yang T."/>
            <person name="Huo Q."/>
            <person name="Li W."/>
            <person name="Guo W."/>
            <person name="Chen H."/>
            <person name="Zhou L."/>
            <person name="Ni X."/>
            <person name="Tian J."/>
            <person name="Zhou Y."/>
            <person name="Sheng Y."/>
            <person name="Liu T."/>
            <person name="Pan Y."/>
            <person name="Xia L."/>
            <person name="Li J."/>
            <person name="Zhao F."/>
            <person name="Cao W."/>
        </authorList>
    </citation>
    <scope>NUCLEOTIDE SEQUENCE</scope>
    <source>
        <strain evidence="1">Hyas-2018</strain>
    </source>
</reference>
<dbReference type="Proteomes" id="UP000821845">
    <property type="component" value="Chromosome 1"/>
</dbReference>
<evidence type="ECO:0000313" key="2">
    <source>
        <dbReference type="Proteomes" id="UP000821845"/>
    </source>
</evidence>
<keyword evidence="2" id="KW-1185">Reference proteome</keyword>
<organism evidence="1 2">
    <name type="scientific">Hyalomma asiaticum</name>
    <name type="common">Tick</name>
    <dbReference type="NCBI Taxonomy" id="266040"/>
    <lineage>
        <taxon>Eukaryota</taxon>
        <taxon>Metazoa</taxon>
        <taxon>Ecdysozoa</taxon>
        <taxon>Arthropoda</taxon>
        <taxon>Chelicerata</taxon>
        <taxon>Arachnida</taxon>
        <taxon>Acari</taxon>
        <taxon>Parasitiformes</taxon>
        <taxon>Ixodida</taxon>
        <taxon>Ixodoidea</taxon>
        <taxon>Ixodidae</taxon>
        <taxon>Hyalomminae</taxon>
        <taxon>Hyalomma</taxon>
    </lineage>
</organism>
<gene>
    <name evidence="1" type="ORF">HPB50_008441</name>
</gene>
<sequence length="284" mass="31547">MAEDLLRHVDELIPCKGFGEEGEFSPNPKRREKTHGGKVFSASCFGVAHSAKQACPQCKYLRKLLQNQASYRRTANTRGRIASYKLKLRTAQLKRSRLTIIKGKSLIQNLKEKNARIDSEMFDKAVQALPVKQQQQVRACLAACKRRSTKGMKSGFGLSTKLLAAVKEKTKTMDPSQCHGGLLFDEMKLSENLSLASNGKIEGFVDLGEFTPEDQRMLTCDHGLVVMFQPFSGLLRNLVGAHDVNNTPQQRIDELLDIGNLSEAHDVLEDCDLLDHVSDGCASQ</sequence>
<evidence type="ECO:0000313" key="1">
    <source>
        <dbReference type="EMBL" id="KAH6945430.1"/>
    </source>
</evidence>
<accession>A0ACB7TES2</accession>